<dbReference type="AlphaFoldDB" id="A0A7W5E5M4"/>
<feature type="transmembrane region" description="Helical" evidence="1">
    <location>
        <begin position="218"/>
        <end position="237"/>
    </location>
</feature>
<evidence type="ECO:0000256" key="1">
    <source>
        <dbReference type="SAM" id="Phobius"/>
    </source>
</evidence>
<gene>
    <name evidence="2" type="ORF">FHS27_006507</name>
</gene>
<reference evidence="2 3" key="1">
    <citation type="submission" date="2020-08" db="EMBL/GenBank/DDBJ databases">
        <title>Genomic Encyclopedia of Type Strains, Phase III (KMG-III): the genomes of soil and plant-associated and newly described type strains.</title>
        <authorList>
            <person name="Whitman W."/>
        </authorList>
    </citation>
    <scope>NUCLEOTIDE SEQUENCE [LARGE SCALE GENOMIC DNA]</scope>
    <source>
        <strain evidence="2 3">CECT 8075</strain>
    </source>
</reference>
<keyword evidence="1" id="KW-1133">Transmembrane helix</keyword>
<keyword evidence="1" id="KW-0812">Transmembrane</keyword>
<accession>A0A7W5E5M4</accession>
<dbReference type="RefSeq" id="WP_184310122.1">
    <property type="nucleotide sequence ID" value="NZ_JACHXU010000047.1"/>
</dbReference>
<dbReference type="Proteomes" id="UP000536179">
    <property type="component" value="Unassembled WGS sequence"/>
</dbReference>
<name>A0A7W5E5M4_9BACT</name>
<keyword evidence="1" id="KW-0472">Membrane</keyword>
<keyword evidence="3" id="KW-1185">Reference proteome</keyword>
<organism evidence="2 3">
    <name type="scientific">Aporhodopirellula rubra</name>
    <dbReference type="NCBI Taxonomy" id="980271"/>
    <lineage>
        <taxon>Bacteria</taxon>
        <taxon>Pseudomonadati</taxon>
        <taxon>Planctomycetota</taxon>
        <taxon>Planctomycetia</taxon>
        <taxon>Pirellulales</taxon>
        <taxon>Pirellulaceae</taxon>
        <taxon>Aporhodopirellula</taxon>
    </lineage>
</organism>
<evidence type="ECO:0000313" key="3">
    <source>
        <dbReference type="Proteomes" id="UP000536179"/>
    </source>
</evidence>
<comment type="caution">
    <text evidence="2">The sequence shown here is derived from an EMBL/GenBank/DDBJ whole genome shotgun (WGS) entry which is preliminary data.</text>
</comment>
<feature type="transmembrane region" description="Helical" evidence="1">
    <location>
        <begin position="187"/>
        <end position="206"/>
    </location>
</feature>
<proteinExistence type="predicted"/>
<feature type="transmembrane region" description="Helical" evidence="1">
    <location>
        <begin position="12"/>
        <end position="34"/>
    </location>
</feature>
<evidence type="ECO:0000313" key="2">
    <source>
        <dbReference type="EMBL" id="MBB3210659.1"/>
    </source>
</evidence>
<sequence>MSSLSDVEWIFVVLIVLYFLESLVWVRPGVSVFASRRGSFRNRKPAMRLTGNDRGQLMLGGLAPTDMTLLCHEMPVSITGEGVVAFVPMSPINNERPHRSGDSFRWPELADCRSNERDVIAGGRTVCHMNNAAIARRFAEQLSSLARMPENERAEKIERFREAMYDVQEIRDRVEDLSKQTRWIRPLASMLLIWIGPIGALLYYGILPVSRDAPTTVAYLVMLFLLWWGVAAFIFSAHRRLFREDRTGRFKLVACSLLSPAVPLRSIDYLSRELLATDLYHPLAVSAAIDSSEQFRSVAERTMRDIEHPIAPEMPNTESAAPPGTTTNEDINAIVMDSRASDWDLITKLLSDSKIPFEELLAAPAPDDDASMEYCPRCHQQFEIENAACDQCGGRETLPLRV</sequence>
<protein>
    <submittedName>
        <fullName evidence="2">Uncharacterized protein</fullName>
    </submittedName>
</protein>
<dbReference type="EMBL" id="JACHXU010000047">
    <property type="protein sequence ID" value="MBB3210659.1"/>
    <property type="molecule type" value="Genomic_DNA"/>
</dbReference>